<dbReference type="PANTHER" id="PTHR28572">
    <property type="entry name" value="COILED-COIL DOMAIN-CONTAINING PROTEIN 103"/>
    <property type="match status" value="1"/>
</dbReference>
<dbReference type="Proteomes" id="UP000499080">
    <property type="component" value="Unassembled WGS sequence"/>
</dbReference>
<dbReference type="GO" id="GO:0005576">
    <property type="term" value="C:extracellular region"/>
    <property type="evidence" value="ECO:0007669"/>
    <property type="project" value="GOC"/>
</dbReference>
<dbReference type="AlphaFoldDB" id="A0A4Y2AV34"/>
<protein>
    <recommendedName>
        <fullName evidence="1">Dynein attachment factor N-terminal domain-containing protein</fullName>
    </recommendedName>
</protein>
<dbReference type="InterPro" id="IPR042422">
    <property type="entry name" value="CC103"/>
</dbReference>
<organism evidence="2 3">
    <name type="scientific">Araneus ventricosus</name>
    <name type="common">Orbweaver spider</name>
    <name type="synonym">Epeira ventricosa</name>
    <dbReference type="NCBI Taxonomy" id="182803"/>
    <lineage>
        <taxon>Eukaryota</taxon>
        <taxon>Metazoa</taxon>
        <taxon>Ecdysozoa</taxon>
        <taxon>Arthropoda</taxon>
        <taxon>Chelicerata</taxon>
        <taxon>Arachnida</taxon>
        <taxon>Araneae</taxon>
        <taxon>Araneomorphae</taxon>
        <taxon>Entelegynae</taxon>
        <taxon>Araneoidea</taxon>
        <taxon>Araneidae</taxon>
        <taxon>Araneus</taxon>
    </lineage>
</organism>
<dbReference type="GO" id="GO:0036159">
    <property type="term" value="P:inner dynein arm assembly"/>
    <property type="evidence" value="ECO:0007669"/>
    <property type="project" value="TreeGrafter"/>
</dbReference>
<dbReference type="PANTHER" id="PTHR28572:SF1">
    <property type="entry name" value="COILED-COIL DOMAIN-CONTAINING PROTEIN 103"/>
    <property type="match status" value="1"/>
</dbReference>
<evidence type="ECO:0000313" key="3">
    <source>
        <dbReference type="Proteomes" id="UP000499080"/>
    </source>
</evidence>
<dbReference type="GO" id="GO:0007368">
    <property type="term" value="P:determination of left/right symmetry"/>
    <property type="evidence" value="ECO:0007669"/>
    <property type="project" value="TreeGrafter"/>
</dbReference>
<proteinExistence type="predicted"/>
<dbReference type="EMBL" id="BGPR01000033">
    <property type="protein sequence ID" value="GBL83588.1"/>
    <property type="molecule type" value="Genomic_DNA"/>
</dbReference>
<dbReference type="OrthoDB" id="447931at2759"/>
<dbReference type="GO" id="GO:0003351">
    <property type="term" value="P:epithelial cilium movement involved in extracellular fluid movement"/>
    <property type="evidence" value="ECO:0007669"/>
    <property type="project" value="TreeGrafter"/>
</dbReference>
<comment type="caution">
    <text evidence="2">The sequence shown here is derived from an EMBL/GenBank/DDBJ whole genome shotgun (WGS) entry which is preliminary data.</text>
</comment>
<sequence length="101" mass="11518">MVTVDDSEINFDTLSNNLEESIEADRVYNLQNAAKIRAVNQPGTSYEDFKNIVKGATLKPIDKHDKLYCNPRHVWNPVAKKEDEGKVDKILTSERNRNATK</sequence>
<name>A0A4Y2AV34_ARAVE</name>
<feature type="domain" description="Dynein attachment factor N-terminal" evidence="1">
    <location>
        <begin position="9"/>
        <end position="76"/>
    </location>
</feature>
<dbReference type="Pfam" id="PF15867">
    <property type="entry name" value="Dynein_attach_N"/>
    <property type="match status" value="1"/>
</dbReference>
<reference evidence="2 3" key="1">
    <citation type="journal article" date="2019" name="Sci. Rep.">
        <title>Orb-weaving spider Araneus ventricosus genome elucidates the spidroin gene catalogue.</title>
        <authorList>
            <person name="Kono N."/>
            <person name="Nakamura H."/>
            <person name="Ohtoshi R."/>
            <person name="Moran D.A.P."/>
            <person name="Shinohara A."/>
            <person name="Yoshida Y."/>
            <person name="Fujiwara M."/>
            <person name="Mori M."/>
            <person name="Tomita M."/>
            <person name="Arakawa K."/>
        </authorList>
    </citation>
    <scope>NUCLEOTIDE SEQUENCE [LARGE SCALE GENOMIC DNA]</scope>
</reference>
<dbReference type="InterPro" id="IPR031733">
    <property type="entry name" value="Dynein_attach_N"/>
</dbReference>
<evidence type="ECO:0000259" key="1">
    <source>
        <dbReference type="Pfam" id="PF15867"/>
    </source>
</evidence>
<evidence type="ECO:0000313" key="2">
    <source>
        <dbReference type="EMBL" id="GBL83588.1"/>
    </source>
</evidence>
<accession>A0A4Y2AV34</accession>
<gene>
    <name evidence="2" type="ORF">AVEN_196416_1</name>
</gene>
<keyword evidence="3" id="KW-1185">Reference proteome</keyword>
<dbReference type="GO" id="GO:0036157">
    <property type="term" value="C:outer dynein arm"/>
    <property type="evidence" value="ECO:0007669"/>
    <property type="project" value="InterPro"/>
</dbReference>